<feature type="transmembrane region" description="Helical" evidence="1">
    <location>
        <begin position="85"/>
        <end position="109"/>
    </location>
</feature>
<evidence type="ECO:0000256" key="1">
    <source>
        <dbReference type="SAM" id="Phobius"/>
    </source>
</evidence>
<sequence length="112" mass="12416">MMQFIAQGYQGRVHTLLQDQGSDNARLGSLQLVQVGSGRLGHFLLVERLAGRYNPEPGVQLEYGPIGIAYGCQRYYDLDDLVKPIFFLLTIPPVLTVVLLLLQLLLTVVGEC</sequence>
<name>A0A8D8WWC4_9HEMI</name>
<evidence type="ECO:0000313" key="2">
    <source>
        <dbReference type="EMBL" id="CAG6674998.1"/>
    </source>
</evidence>
<dbReference type="EMBL" id="HBUF01235345">
    <property type="protein sequence ID" value="CAG6674998.1"/>
    <property type="molecule type" value="Transcribed_RNA"/>
</dbReference>
<keyword evidence="1" id="KW-0812">Transmembrane</keyword>
<reference evidence="2" key="1">
    <citation type="submission" date="2021-05" db="EMBL/GenBank/DDBJ databases">
        <authorList>
            <person name="Alioto T."/>
            <person name="Alioto T."/>
            <person name="Gomez Garrido J."/>
        </authorList>
    </citation>
    <scope>NUCLEOTIDE SEQUENCE</scope>
</reference>
<keyword evidence="1" id="KW-0472">Membrane</keyword>
<keyword evidence="1" id="KW-1133">Transmembrane helix</keyword>
<dbReference type="EMBL" id="HBUF01235348">
    <property type="protein sequence ID" value="CAG6675006.1"/>
    <property type="molecule type" value="Transcribed_RNA"/>
</dbReference>
<dbReference type="AlphaFoldDB" id="A0A8D8WWC4"/>
<organism evidence="2">
    <name type="scientific">Cacopsylla melanoneura</name>
    <dbReference type="NCBI Taxonomy" id="428564"/>
    <lineage>
        <taxon>Eukaryota</taxon>
        <taxon>Metazoa</taxon>
        <taxon>Ecdysozoa</taxon>
        <taxon>Arthropoda</taxon>
        <taxon>Hexapoda</taxon>
        <taxon>Insecta</taxon>
        <taxon>Pterygota</taxon>
        <taxon>Neoptera</taxon>
        <taxon>Paraneoptera</taxon>
        <taxon>Hemiptera</taxon>
        <taxon>Sternorrhyncha</taxon>
        <taxon>Psylloidea</taxon>
        <taxon>Psyllidae</taxon>
        <taxon>Psyllinae</taxon>
        <taxon>Cacopsylla</taxon>
    </lineage>
</organism>
<proteinExistence type="predicted"/>
<accession>A0A8D8WWC4</accession>
<protein>
    <submittedName>
        <fullName evidence="2">Uncharacterized protein</fullName>
    </submittedName>
</protein>